<evidence type="ECO:0000256" key="2">
    <source>
        <dbReference type="ARBA" id="ARBA00008779"/>
    </source>
</evidence>
<organism evidence="7 8">
    <name type="scientific">Meganyctiphanes norvegica</name>
    <name type="common">Northern krill</name>
    <name type="synonym">Thysanopoda norvegica</name>
    <dbReference type="NCBI Taxonomy" id="48144"/>
    <lineage>
        <taxon>Eukaryota</taxon>
        <taxon>Metazoa</taxon>
        <taxon>Ecdysozoa</taxon>
        <taxon>Arthropoda</taxon>
        <taxon>Crustacea</taxon>
        <taxon>Multicrustacea</taxon>
        <taxon>Malacostraca</taxon>
        <taxon>Eumalacostraca</taxon>
        <taxon>Eucarida</taxon>
        <taxon>Euphausiacea</taxon>
        <taxon>Euphausiidae</taxon>
        <taxon>Meganyctiphanes</taxon>
    </lineage>
</organism>
<feature type="domain" description="Sulfatase N-terminal" evidence="6">
    <location>
        <begin position="99"/>
        <end position="316"/>
    </location>
</feature>
<dbReference type="Pfam" id="PF00884">
    <property type="entry name" value="Sulfatase"/>
    <property type="match status" value="1"/>
</dbReference>
<reference evidence="7 8" key="1">
    <citation type="submission" date="2024-05" db="EMBL/GenBank/DDBJ databases">
        <authorList>
            <person name="Wallberg A."/>
        </authorList>
    </citation>
    <scope>NUCLEOTIDE SEQUENCE [LARGE SCALE GENOMIC DNA]</scope>
</reference>
<proteinExistence type="inferred from homology"/>
<dbReference type="PANTHER" id="PTHR10342">
    <property type="entry name" value="ARYLSULFATASE"/>
    <property type="match status" value="1"/>
</dbReference>
<dbReference type="InterPro" id="IPR047115">
    <property type="entry name" value="ARSB"/>
</dbReference>
<dbReference type="GO" id="GO:0008484">
    <property type="term" value="F:sulfuric ester hydrolase activity"/>
    <property type="evidence" value="ECO:0007669"/>
    <property type="project" value="InterPro"/>
</dbReference>
<dbReference type="Gene3D" id="3.40.720.10">
    <property type="entry name" value="Alkaline Phosphatase, subunit A"/>
    <property type="match status" value="1"/>
</dbReference>
<evidence type="ECO:0000256" key="3">
    <source>
        <dbReference type="ARBA" id="ARBA00022723"/>
    </source>
</evidence>
<comment type="similarity">
    <text evidence="2">Belongs to the sulfatase family.</text>
</comment>
<evidence type="ECO:0000259" key="6">
    <source>
        <dbReference type="Pfam" id="PF00884"/>
    </source>
</evidence>
<evidence type="ECO:0000313" key="7">
    <source>
        <dbReference type="EMBL" id="CAL4134111.1"/>
    </source>
</evidence>
<feature type="non-terminal residue" evidence="7">
    <location>
        <position position="360"/>
    </location>
</feature>
<dbReference type="InterPro" id="IPR017850">
    <property type="entry name" value="Alkaline_phosphatase_core_sf"/>
</dbReference>
<dbReference type="InterPro" id="IPR000917">
    <property type="entry name" value="Sulfatase_N"/>
</dbReference>
<keyword evidence="8" id="KW-1185">Reference proteome</keyword>
<name>A0AAV2RRX6_MEGNR</name>
<evidence type="ECO:0000256" key="4">
    <source>
        <dbReference type="ARBA" id="ARBA00022837"/>
    </source>
</evidence>
<dbReference type="AlphaFoldDB" id="A0AAV2RRX6"/>
<dbReference type="SUPFAM" id="SSF53649">
    <property type="entry name" value="Alkaline phosphatase-like"/>
    <property type="match status" value="1"/>
</dbReference>
<keyword evidence="4" id="KW-0106">Calcium</keyword>
<protein>
    <recommendedName>
        <fullName evidence="6">Sulfatase N-terminal domain-containing protein</fullName>
    </recommendedName>
</protein>
<dbReference type="Gene3D" id="3.30.1120.10">
    <property type="match status" value="1"/>
</dbReference>
<dbReference type="EMBL" id="CAXKWB010028707">
    <property type="protein sequence ID" value="CAL4134111.1"/>
    <property type="molecule type" value="Genomic_DNA"/>
</dbReference>
<accession>A0AAV2RRX6</accession>
<evidence type="ECO:0000256" key="1">
    <source>
        <dbReference type="ARBA" id="ARBA00001913"/>
    </source>
</evidence>
<dbReference type="PANTHER" id="PTHR10342:SF273">
    <property type="entry name" value="RE14504P"/>
    <property type="match status" value="1"/>
</dbReference>
<sequence>MFMPPENRSHWSHTLWHTKSMRNIDLAYNTCVRSLKIEFGLIQSVCSIGMSGVSTIRYSALVSRKTGVVKSPGQEFAVLLKFAPLPPPVQTNDSPWLKAINQWHVGFCDWKYTPLRRGFDTFYGFYCGSGDYYNHTCNDNSGHADFDWRDQERVAKEVKGTYSTNLVTNRAVEIIVDQSGKENPIFLYLPYQNVHDPDEAPDEYFELYPEVGHHDTRYTLASVSAMDHSIGMVVDALKTAGIYENTIIIFSSDNGGTSHVLDSNTPLKGHKGSVWEGGTRGAAFIHSPLLENTPRSYNGLLHITDWYNTLLAAAGATELPQNDGYNQWDALRTGTATPPRQDFIYNIDETQDPLTGAIRA</sequence>
<keyword evidence="5" id="KW-0325">Glycoprotein</keyword>
<dbReference type="GO" id="GO:0046872">
    <property type="term" value="F:metal ion binding"/>
    <property type="evidence" value="ECO:0007669"/>
    <property type="project" value="UniProtKB-KW"/>
</dbReference>
<evidence type="ECO:0000313" key="8">
    <source>
        <dbReference type="Proteomes" id="UP001497623"/>
    </source>
</evidence>
<gene>
    <name evidence="7" type="ORF">MNOR_LOCUS27374</name>
</gene>
<keyword evidence="3" id="KW-0479">Metal-binding</keyword>
<evidence type="ECO:0000256" key="5">
    <source>
        <dbReference type="ARBA" id="ARBA00023180"/>
    </source>
</evidence>
<dbReference type="Proteomes" id="UP001497623">
    <property type="component" value="Unassembled WGS sequence"/>
</dbReference>
<comment type="caution">
    <text evidence="7">The sequence shown here is derived from an EMBL/GenBank/DDBJ whole genome shotgun (WGS) entry which is preliminary data.</text>
</comment>
<comment type="cofactor">
    <cofactor evidence="1">
        <name>Ca(2+)</name>
        <dbReference type="ChEBI" id="CHEBI:29108"/>
    </cofactor>
</comment>